<evidence type="ECO:0008006" key="3">
    <source>
        <dbReference type="Google" id="ProtNLM"/>
    </source>
</evidence>
<reference evidence="1 2" key="1">
    <citation type="journal article" date="2017" name="Int. J. Syst. Evol. Microbiol.">
        <title>Arachidicoccus ginsenosidivorans sp. nov., with ginsenoside-converting activity isolated from ginseng cultivating soil.</title>
        <authorList>
            <person name="Siddiqi M.Z."/>
            <person name="Aslam Z."/>
            <person name="Im W.T."/>
        </authorList>
    </citation>
    <scope>NUCLEOTIDE SEQUENCE [LARGE SCALE GENOMIC DNA]</scope>
    <source>
        <strain evidence="1 2">Gsoil 809</strain>
    </source>
</reference>
<keyword evidence="2" id="KW-1185">Reference proteome</keyword>
<dbReference type="Proteomes" id="UP000321291">
    <property type="component" value="Chromosome"/>
</dbReference>
<dbReference type="OrthoDB" id="1095195at2"/>
<proteinExistence type="predicted"/>
<name>A0A5B8VG26_9BACT</name>
<dbReference type="SUPFAM" id="SSF82171">
    <property type="entry name" value="DPP6 N-terminal domain-like"/>
    <property type="match status" value="1"/>
</dbReference>
<dbReference type="RefSeq" id="WP_146779684.1">
    <property type="nucleotide sequence ID" value="NZ_CP042434.1"/>
</dbReference>
<sequence length="247" mass="27124">MHPELIYLGPGATTAYIINNGRLHSEQLISGAKKFSDAFAGKYSLAPYVITGLRQDVFFDKQNHRFGRVPTYGTSIEDFPVKSMEDAFDLNNIPGELLTIQSTTNDQYIALFKTSADDSTAIYTLEPDQNIVAADFKKAAPETGLNKAGSFACSPILPQLYYSNGNSIYLYDIAANKARELYSFPDSEKLEIFKMNGNDGLVAATYDGSHSTVYLFNLASTGNIEGGAPTKTFTGFDHIIDISYKNK</sequence>
<accession>A0A5B8VG26</accession>
<evidence type="ECO:0000313" key="2">
    <source>
        <dbReference type="Proteomes" id="UP000321291"/>
    </source>
</evidence>
<evidence type="ECO:0000313" key="1">
    <source>
        <dbReference type="EMBL" id="QEC70420.1"/>
    </source>
</evidence>
<organism evidence="1 2">
    <name type="scientific">Arachidicoccus ginsenosidivorans</name>
    <dbReference type="NCBI Taxonomy" id="496057"/>
    <lineage>
        <taxon>Bacteria</taxon>
        <taxon>Pseudomonadati</taxon>
        <taxon>Bacteroidota</taxon>
        <taxon>Chitinophagia</taxon>
        <taxon>Chitinophagales</taxon>
        <taxon>Chitinophagaceae</taxon>
        <taxon>Arachidicoccus</taxon>
    </lineage>
</organism>
<dbReference type="KEGG" id="agi:FSB73_00520"/>
<dbReference type="EMBL" id="CP042434">
    <property type="protein sequence ID" value="QEC70420.1"/>
    <property type="molecule type" value="Genomic_DNA"/>
</dbReference>
<protein>
    <recommendedName>
        <fullName evidence="3">DUF4394 domain-containing protein</fullName>
    </recommendedName>
</protein>
<dbReference type="AlphaFoldDB" id="A0A5B8VG26"/>
<gene>
    <name evidence="1" type="ORF">FSB73_00520</name>
</gene>
<dbReference type="Gene3D" id="3.90.1570.30">
    <property type="match status" value="1"/>
</dbReference>